<reference evidence="1" key="2">
    <citation type="journal article" date="2015" name="Data Brief">
        <title>Shoot transcriptome of the giant reed, Arundo donax.</title>
        <authorList>
            <person name="Barrero R.A."/>
            <person name="Guerrero F.D."/>
            <person name="Moolhuijzen P."/>
            <person name="Goolsby J.A."/>
            <person name="Tidwell J."/>
            <person name="Bellgard S.E."/>
            <person name="Bellgard M.I."/>
        </authorList>
    </citation>
    <scope>NUCLEOTIDE SEQUENCE</scope>
    <source>
        <tissue evidence="1">Shoot tissue taken approximately 20 cm above the soil surface</tissue>
    </source>
</reference>
<organism evidence="1">
    <name type="scientific">Arundo donax</name>
    <name type="common">Giant reed</name>
    <name type="synonym">Donax arundinaceus</name>
    <dbReference type="NCBI Taxonomy" id="35708"/>
    <lineage>
        <taxon>Eukaryota</taxon>
        <taxon>Viridiplantae</taxon>
        <taxon>Streptophyta</taxon>
        <taxon>Embryophyta</taxon>
        <taxon>Tracheophyta</taxon>
        <taxon>Spermatophyta</taxon>
        <taxon>Magnoliopsida</taxon>
        <taxon>Liliopsida</taxon>
        <taxon>Poales</taxon>
        <taxon>Poaceae</taxon>
        <taxon>PACMAD clade</taxon>
        <taxon>Arundinoideae</taxon>
        <taxon>Arundineae</taxon>
        <taxon>Arundo</taxon>
    </lineage>
</organism>
<sequence>MVFRRSVSEHDLLMRIGRNRSSSAGASDFGEGAVVLFMLLLRG</sequence>
<proteinExistence type="predicted"/>
<evidence type="ECO:0000313" key="1">
    <source>
        <dbReference type="EMBL" id="JAD30414.1"/>
    </source>
</evidence>
<dbReference type="EMBL" id="GBRH01267481">
    <property type="protein sequence ID" value="JAD30414.1"/>
    <property type="molecule type" value="Transcribed_RNA"/>
</dbReference>
<accession>A0A0A8YTM4</accession>
<name>A0A0A8YTM4_ARUDO</name>
<dbReference type="AlphaFoldDB" id="A0A0A8YTM4"/>
<reference evidence="1" key="1">
    <citation type="submission" date="2014-09" db="EMBL/GenBank/DDBJ databases">
        <authorList>
            <person name="Magalhaes I.L.F."/>
            <person name="Oliveira U."/>
            <person name="Santos F.R."/>
            <person name="Vidigal T.H.D.A."/>
            <person name="Brescovit A.D."/>
            <person name="Santos A.J."/>
        </authorList>
    </citation>
    <scope>NUCLEOTIDE SEQUENCE</scope>
    <source>
        <tissue evidence="1">Shoot tissue taken approximately 20 cm above the soil surface</tissue>
    </source>
</reference>
<protein>
    <submittedName>
        <fullName evidence="1">Uncharacterized protein</fullName>
    </submittedName>
</protein>